<evidence type="ECO:0000313" key="3">
    <source>
        <dbReference type="Proteomes" id="UP000030764"/>
    </source>
</evidence>
<evidence type="ECO:0000313" key="2">
    <source>
        <dbReference type="EMBL" id="KFD53993.1"/>
    </source>
</evidence>
<evidence type="ECO:0008006" key="4">
    <source>
        <dbReference type="Google" id="ProtNLM"/>
    </source>
</evidence>
<evidence type="ECO:0000256" key="1">
    <source>
        <dbReference type="SAM" id="SignalP"/>
    </source>
</evidence>
<reference evidence="2 3" key="1">
    <citation type="journal article" date="2014" name="Nat. Genet.">
        <title>Genome and transcriptome of the porcine whipworm Trichuris suis.</title>
        <authorList>
            <person name="Jex A.R."/>
            <person name="Nejsum P."/>
            <person name="Schwarz E.M."/>
            <person name="Hu L."/>
            <person name="Young N.D."/>
            <person name="Hall R.S."/>
            <person name="Korhonen P.K."/>
            <person name="Liao S."/>
            <person name="Thamsborg S."/>
            <person name="Xia J."/>
            <person name="Xu P."/>
            <person name="Wang S."/>
            <person name="Scheerlinck J.P."/>
            <person name="Hofmann A."/>
            <person name="Sternberg P.W."/>
            <person name="Wang J."/>
            <person name="Gasser R.B."/>
        </authorList>
    </citation>
    <scope>NUCLEOTIDE SEQUENCE [LARGE SCALE GENOMIC DNA]</scope>
    <source>
        <strain evidence="2">DCEP-RM93M</strain>
    </source>
</reference>
<keyword evidence="3" id="KW-1185">Reference proteome</keyword>
<feature type="signal peptide" evidence="1">
    <location>
        <begin position="1"/>
        <end position="25"/>
    </location>
</feature>
<dbReference type="AlphaFoldDB" id="A0A085M9U7"/>
<name>A0A085M9U7_9BILA</name>
<protein>
    <recommendedName>
        <fullName evidence="4">Transthyretin-like family protein</fullName>
    </recommendedName>
</protein>
<proteinExistence type="predicted"/>
<dbReference type="Proteomes" id="UP000030764">
    <property type="component" value="Unassembled WGS sequence"/>
</dbReference>
<accession>A0A085M9U7</accession>
<gene>
    <name evidence="2" type="ORF">M513_05012</name>
</gene>
<keyword evidence="1" id="KW-0732">Signal</keyword>
<sequence length="347" mass="39057">MKLIACLALQIWLVLLLKAEGGISAKSSDEGANEVVEGIQDRFRSNFDAASRIPISIESTMSNSVEQQIDQADRDVNQMMGSIMEDAQGYFQPELPRESLTTQRKTFKWDESTKTNFAKHVFESFILPMLGHPKEYGFEKLIFAVLCPVASEYRVILQMKISRLLDCTKDEAGMAEVDICSDWKYGDTQFHRLGIPEHVAKSKSAYLLYNPPVVGNLYNGSTASKDPKTVKMPVNPKGKTGIAGQGMLRSLGENIMEIPIVFRKVGKYREVLITDQEGKEHTNGPLPMFYESSMQSGKRYGRSEPSAEGYFSSLVKPEFKKKCNSETFRLALRFSREVPQVSNMVIY</sequence>
<dbReference type="EMBL" id="KL363211">
    <property type="protein sequence ID" value="KFD53993.1"/>
    <property type="molecule type" value="Genomic_DNA"/>
</dbReference>
<feature type="chain" id="PRO_5001795085" description="Transthyretin-like family protein" evidence="1">
    <location>
        <begin position="26"/>
        <end position="347"/>
    </location>
</feature>
<organism evidence="2 3">
    <name type="scientific">Trichuris suis</name>
    <name type="common">pig whipworm</name>
    <dbReference type="NCBI Taxonomy" id="68888"/>
    <lineage>
        <taxon>Eukaryota</taxon>
        <taxon>Metazoa</taxon>
        <taxon>Ecdysozoa</taxon>
        <taxon>Nematoda</taxon>
        <taxon>Enoplea</taxon>
        <taxon>Dorylaimia</taxon>
        <taxon>Trichinellida</taxon>
        <taxon>Trichuridae</taxon>
        <taxon>Trichuris</taxon>
    </lineage>
</organism>